<dbReference type="Proteomes" id="UP001327560">
    <property type="component" value="Chromosome 7"/>
</dbReference>
<protein>
    <recommendedName>
        <fullName evidence="1">Phosphatidylinositol-specific phospholipase C X domain-containing protein</fullName>
    </recommendedName>
</protein>
<sequence length="341" mass="38087">MHFNISDIGKSVSNLGKTVAEGASNLGQNVTNIVDHRKQISSEKKELQDLLSSAGDAFPGSDFHPASRKTWMSELGRDRLRINQIVWPGTHDSATNGIGIPVVTRPFAECQTISIYEQLALGARVLDVRVEKERHIAHGILKSYSVDVVLDDVKRFLAETEAEVIILEIRTEFGHEDPPEFDKYLIEQLGEHLIPQDEAVFGKTVAELLPRRVICVWKPQKSPAPAAGSPLWSKGYLRDNWIDTDLPKTKFESNMKHLGEQQPSAARRYFYRVEHTVTPSVENPVVKMVDNEISPFARLFVAQAFANGVADRLQVFSTDFIDEEFVDACVGVSHARVEGKA</sequence>
<dbReference type="InterPro" id="IPR051057">
    <property type="entry name" value="PI-PLC_domain"/>
</dbReference>
<dbReference type="AlphaFoldDB" id="A0AAQ3KVW7"/>
<dbReference type="InterPro" id="IPR000909">
    <property type="entry name" value="PLipase_C_PInositol-sp_X_dom"/>
</dbReference>
<dbReference type="EMBL" id="CP136896">
    <property type="protein sequence ID" value="WOL13166.1"/>
    <property type="molecule type" value="Genomic_DNA"/>
</dbReference>
<gene>
    <name evidence="2" type="ORF">Cni_G21935</name>
</gene>
<proteinExistence type="predicted"/>
<dbReference type="GO" id="GO:0006629">
    <property type="term" value="P:lipid metabolic process"/>
    <property type="evidence" value="ECO:0007669"/>
    <property type="project" value="InterPro"/>
</dbReference>
<dbReference type="SUPFAM" id="SSF51695">
    <property type="entry name" value="PLC-like phosphodiesterases"/>
    <property type="match status" value="1"/>
</dbReference>
<dbReference type="Gene3D" id="3.20.20.190">
    <property type="entry name" value="Phosphatidylinositol (PI) phosphodiesterase"/>
    <property type="match status" value="1"/>
</dbReference>
<dbReference type="Pfam" id="PF00388">
    <property type="entry name" value="PI-PLC-X"/>
    <property type="match status" value="1"/>
</dbReference>
<dbReference type="InterPro" id="IPR017946">
    <property type="entry name" value="PLC-like_Pdiesterase_TIM-brl"/>
</dbReference>
<reference evidence="2 3" key="1">
    <citation type="submission" date="2023-10" db="EMBL/GenBank/DDBJ databases">
        <title>Chromosome-scale genome assembly provides insights into flower coloration mechanisms of Canna indica.</title>
        <authorList>
            <person name="Li C."/>
        </authorList>
    </citation>
    <scope>NUCLEOTIDE SEQUENCE [LARGE SCALE GENOMIC DNA]</scope>
    <source>
        <tissue evidence="2">Flower</tissue>
    </source>
</reference>
<dbReference type="PANTHER" id="PTHR13593:SF113">
    <property type="entry name" value="SI:DKEY-266F7.9"/>
    <property type="match status" value="1"/>
</dbReference>
<evidence type="ECO:0000259" key="1">
    <source>
        <dbReference type="SMART" id="SM00148"/>
    </source>
</evidence>
<evidence type="ECO:0000313" key="2">
    <source>
        <dbReference type="EMBL" id="WOL13166.1"/>
    </source>
</evidence>
<evidence type="ECO:0000313" key="3">
    <source>
        <dbReference type="Proteomes" id="UP001327560"/>
    </source>
</evidence>
<dbReference type="SMART" id="SM00148">
    <property type="entry name" value="PLCXc"/>
    <property type="match status" value="1"/>
</dbReference>
<dbReference type="GO" id="GO:0008081">
    <property type="term" value="F:phosphoric diester hydrolase activity"/>
    <property type="evidence" value="ECO:0007669"/>
    <property type="project" value="InterPro"/>
</dbReference>
<feature type="domain" description="Phosphatidylinositol-specific phospholipase C X" evidence="1">
    <location>
        <begin position="78"/>
        <end position="218"/>
    </location>
</feature>
<accession>A0AAQ3KVW7</accession>
<organism evidence="2 3">
    <name type="scientific">Canna indica</name>
    <name type="common">Indian-shot</name>
    <dbReference type="NCBI Taxonomy" id="4628"/>
    <lineage>
        <taxon>Eukaryota</taxon>
        <taxon>Viridiplantae</taxon>
        <taxon>Streptophyta</taxon>
        <taxon>Embryophyta</taxon>
        <taxon>Tracheophyta</taxon>
        <taxon>Spermatophyta</taxon>
        <taxon>Magnoliopsida</taxon>
        <taxon>Liliopsida</taxon>
        <taxon>Zingiberales</taxon>
        <taxon>Cannaceae</taxon>
        <taxon>Canna</taxon>
    </lineage>
</organism>
<dbReference type="PROSITE" id="PS50007">
    <property type="entry name" value="PIPLC_X_DOMAIN"/>
    <property type="match status" value="1"/>
</dbReference>
<name>A0AAQ3KVW7_9LILI</name>
<dbReference type="PANTHER" id="PTHR13593">
    <property type="match status" value="1"/>
</dbReference>
<keyword evidence="3" id="KW-1185">Reference proteome</keyword>